<proteinExistence type="predicted"/>
<dbReference type="InterPro" id="IPR000863">
    <property type="entry name" value="Sulfotransferase_dom"/>
</dbReference>
<gene>
    <name evidence="4" type="ORF">Q4535_01920</name>
</gene>
<dbReference type="InterPro" id="IPR037359">
    <property type="entry name" value="NST/OST"/>
</dbReference>
<dbReference type="InterPro" id="IPR027417">
    <property type="entry name" value="P-loop_NTPase"/>
</dbReference>
<name>A0AAP4WUC6_9GAMM</name>
<accession>A0AAP4WUC6</accession>
<dbReference type="EMBL" id="JAUORK010000002">
    <property type="protein sequence ID" value="MDO6670865.1"/>
    <property type="molecule type" value="Genomic_DNA"/>
</dbReference>
<evidence type="ECO:0000256" key="1">
    <source>
        <dbReference type="ARBA" id="ARBA00022679"/>
    </source>
</evidence>
<organism evidence="4 5">
    <name type="scientific">Cobetia amphilecti</name>
    <dbReference type="NCBI Taxonomy" id="1055104"/>
    <lineage>
        <taxon>Bacteria</taxon>
        <taxon>Pseudomonadati</taxon>
        <taxon>Pseudomonadota</taxon>
        <taxon>Gammaproteobacteria</taxon>
        <taxon>Oceanospirillales</taxon>
        <taxon>Halomonadaceae</taxon>
        <taxon>Cobetia</taxon>
    </lineage>
</organism>
<dbReference type="RefSeq" id="WP_303592737.1">
    <property type="nucleotide sequence ID" value="NZ_JAUORK010000002.1"/>
</dbReference>
<evidence type="ECO:0000259" key="3">
    <source>
        <dbReference type="Pfam" id="PF00685"/>
    </source>
</evidence>
<dbReference type="Pfam" id="PF00685">
    <property type="entry name" value="Sulfotransfer_1"/>
    <property type="match status" value="1"/>
</dbReference>
<dbReference type="Gene3D" id="3.40.50.300">
    <property type="entry name" value="P-loop containing nucleotide triphosphate hydrolases"/>
    <property type="match status" value="1"/>
</dbReference>
<dbReference type="PANTHER" id="PTHR10605">
    <property type="entry name" value="HEPARAN SULFATE SULFOTRANSFERASE"/>
    <property type="match status" value="1"/>
</dbReference>
<dbReference type="GO" id="GO:0008146">
    <property type="term" value="F:sulfotransferase activity"/>
    <property type="evidence" value="ECO:0007669"/>
    <property type="project" value="InterPro"/>
</dbReference>
<sequence length="282" mass="32851">MIDNLFLCVGAQKAGTTWLHSQLENHEDISFSDVKEVHYFNTIHNGSILLTRRKVEHLERLIKNNKHSLERYFSDLSSGKKVDAGIDRLLSPVDDEWYISLFSNKTGKYAADFSPEYALIGKEGFSNVKRISENQKIIYMMRDPISRAISAIKYYYKMHNTNISEVPIESMRALAQSNLILNMSMYDITIKELRSCFNQDQVLYMFYENVMANKQESIDTVCNFLDISKVSIPEAQLSRRVNVTEDFDIDGDIISLLREKLANTYVYMKQEFKLPEKWYNDI</sequence>
<keyword evidence="1" id="KW-0808">Transferase</keyword>
<feature type="domain" description="Sulfotransferase" evidence="3">
    <location>
        <begin position="6"/>
        <end position="228"/>
    </location>
</feature>
<keyword evidence="2" id="KW-0325">Glycoprotein</keyword>
<comment type="caution">
    <text evidence="4">The sequence shown here is derived from an EMBL/GenBank/DDBJ whole genome shotgun (WGS) entry which is preliminary data.</text>
</comment>
<reference evidence="4" key="1">
    <citation type="submission" date="2023-07" db="EMBL/GenBank/DDBJ databases">
        <title>Genome content predicts the carbon catabolic preferences of heterotrophic bacteria.</title>
        <authorList>
            <person name="Gralka M."/>
        </authorList>
    </citation>
    <scope>NUCLEOTIDE SEQUENCE</scope>
    <source>
        <strain evidence="4">C2R13</strain>
    </source>
</reference>
<dbReference type="AlphaFoldDB" id="A0AAP4WUC6"/>
<dbReference type="Proteomes" id="UP001170481">
    <property type="component" value="Unassembled WGS sequence"/>
</dbReference>
<evidence type="ECO:0000313" key="4">
    <source>
        <dbReference type="EMBL" id="MDO6670865.1"/>
    </source>
</evidence>
<evidence type="ECO:0000256" key="2">
    <source>
        <dbReference type="ARBA" id="ARBA00023180"/>
    </source>
</evidence>
<evidence type="ECO:0000313" key="5">
    <source>
        <dbReference type="Proteomes" id="UP001170481"/>
    </source>
</evidence>
<protein>
    <submittedName>
        <fullName evidence="4">Sulfotransferase domain-containing protein</fullName>
    </submittedName>
</protein>
<dbReference type="SUPFAM" id="SSF52540">
    <property type="entry name" value="P-loop containing nucleoside triphosphate hydrolases"/>
    <property type="match status" value="1"/>
</dbReference>
<dbReference type="PANTHER" id="PTHR10605:SF56">
    <property type="entry name" value="BIFUNCTIONAL HEPARAN SULFATE N-DEACETYLASE_N-SULFOTRANSFERASE"/>
    <property type="match status" value="1"/>
</dbReference>